<dbReference type="EMBL" id="BAAALF010000075">
    <property type="protein sequence ID" value="GAA1246403.1"/>
    <property type="molecule type" value="Genomic_DNA"/>
</dbReference>
<evidence type="ECO:0008006" key="4">
    <source>
        <dbReference type="Google" id="ProtNLM"/>
    </source>
</evidence>
<organism evidence="2 3">
    <name type="scientific">Kitasatospora nipponensis</name>
    <dbReference type="NCBI Taxonomy" id="258049"/>
    <lineage>
        <taxon>Bacteria</taxon>
        <taxon>Bacillati</taxon>
        <taxon>Actinomycetota</taxon>
        <taxon>Actinomycetes</taxon>
        <taxon>Kitasatosporales</taxon>
        <taxon>Streptomycetaceae</taxon>
        <taxon>Kitasatospora</taxon>
    </lineage>
</organism>
<evidence type="ECO:0000313" key="3">
    <source>
        <dbReference type="Proteomes" id="UP001500037"/>
    </source>
</evidence>
<reference evidence="3" key="1">
    <citation type="journal article" date="2019" name="Int. J. Syst. Evol. Microbiol.">
        <title>The Global Catalogue of Microorganisms (GCM) 10K type strain sequencing project: providing services to taxonomists for standard genome sequencing and annotation.</title>
        <authorList>
            <consortium name="The Broad Institute Genomics Platform"/>
            <consortium name="The Broad Institute Genome Sequencing Center for Infectious Disease"/>
            <person name="Wu L."/>
            <person name="Ma J."/>
        </authorList>
    </citation>
    <scope>NUCLEOTIDE SEQUENCE [LARGE SCALE GENOMIC DNA]</scope>
    <source>
        <strain evidence="3">JCM 13004</strain>
    </source>
</reference>
<name>A0ABP4H0L2_9ACTN</name>
<feature type="transmembrane region" description="Helical" evidence="1">
    <location>
        <begin position="27"/>
        <end position="47"/>
    </location>
</feature>
<gene>
    <name evidence="2" type="ORF">GCM10009665_41640</name>
</gene>
<keyword evidence="1" id="KW-1133">Transmembrane helix</keyword>
<keyword evidence="3" id="KW-1185">Reference proteome</keyword>
<proteinExistence type="predicted"/>
<feature type="transmembrane region" description="Helical" evidence="1">
    <location>
        <begin position="120"/>
        <end position="139"/>
    </location>
</feature>
<evidence type="ECO:0000256" key="1">
    <source>
        <dbReference type="SAM" id="Phobius"/>
    </source>
</evidence>
<accession>A0ABP4H0L2</accession>
<comment type="caution">
    <text evidence="2">The sequence shown here is derived from an EMBL/GenBank/DDBJ whole genome shotgun (WGS) entry which is preliminary data.</text>
</comment>
<feature type="transmembrane region" description="Helical" evidence="1">
    <location>
        <begin position="151"/>
        <end position="172"/>
    </location>
</feature>
<feature type="transmembrane region" description="Helical" evidence="1">
    <location>
        <begin position="53"/>
        <end position="74"/>
    </location>
</feature>
<sequence>MNSPVVPSPAGEHGGPPAAKRTDYAGAVYGSMLAASVVATAGVVGQFPRVQLAVMLIVTGLVFWAAHVYARLAGERLVGQAINWREIRLVAGHEWSIVEAALLPAAVVLISPVLGLGLSGTGWLALGVAVAQQVIWACLGAVRAGASRRQAAVEGLANLVLGLIIVAAKAALGH</sequence>
<feature type="transmembrane region" description="Helical" evidence="1">
    <location>
        <begin position="95"/>
        <end position="114"/>
    </location>
</feature>
<dbReference type="RefSeq" id="WP_344443329.1">
    <property type="nucleotide sequence ID" value="NZ_BAAALF010000075.1"/>
</dbReference>
<evidence type="ECO:0000313" key="2">
    <source>
        <dbReference type="EMBL" id="GAA1246403.1"/>
    </source>
</evidence>
<dbReference type="Proteomes" id="UP001500037">
    <property type="component" value="Unassembled WGS sequence"/>
</dbReference>
<keyword evidence="1" id="KW-0472">Membrane</keyword>
<protein>
    <recommendedName>
        <fullName evidence="4">Integral membrane protein</fullName>
    </recommendedName>
</protein>
<keyword evidence="1" id="KW-0812">Transmembrane</keyword>